<reference evidence="4 5" key="1">
    <citation type="submission" date="2024-04" db="EMBL/GenBank/DDBJ databases">
        <title>The reference genome of an endangered Asteraceae, Deinandra increscens subsp. villosa, native to the Central Coast of California.</title>
        <authorList>
            <person name="Guilliams M."/>
            <person name="Hasenstab-Lehman K."/>
            <person name="Meyer R."/>
            <person name="Mcevoy S."/>
        </authorList>
    </citation>
    <scope>NUCLEOTIDE SEQUENCE [LARGE SCALE GENOMIC DNA]</scope>
    <source>
        <tissue evidence="4">Leaf</tissue>
    </source>
</reference>
<dbReference type="InterPro" id="IPR023213">
    <property type="entry name" value="CAT-like_dom_sf"/>
</dbReference>
<evidence type="ECO:0000256" key="2">
    <source>
        <dbReference type="ARBA" id="ARBA00022679"/>
    </source>
</evidence>
<keyword evidence="2" id="KW-0808">Transferase</keyword>
<dbReference type="PANTHER" id="PTHR31623">
    <property type="entry name" value="F21J9.9"/>
    <property type="match status" value="1"/>
</dbReference>
<dbReference type="EMBL" id="JBCNJP010000007">
    <property type="protein sequence ID" value="KAK9077870.1"/>
    <property type="molecule type" value="Genomic_DNA"/>
</dbReference>
<comment type="caution">
    <text evidence="4">The sequence shown here is derived from an EMBL/GenBank/DDBJ whole genome shotgun (WGS) entry which is preliminary data.</text>
</comment>
<gene>
    <name evidence="4" type="ORF">SSX86_006208</name>
</gene>
<keyword evidence="5" id="KW-1185">Reference proteome</keyword>
<dbReference type="GO" id="GO:0016746">
    <property type="term" value="F:acyltransferase activity"/>
    <property type="evidence" value="ECO:0007669"/>
    <property type="project" value="UniProtKB-KW"/>
</dbReference>
<evidence type="ECO:0000256" key="1">
    <source>
        <dbReference type="ARBA" id="ARBA00009861"/>
    </source>
</evidence>
<dbReference type="Proteomes" id="UP001408789">
    <property type="component" value="Unassembled WGS sequence"/>
</dbReference>
<dbReference type="AlphaFoldDB" id="A0AAP0DRA2"/>
<protein>
    <recommendedName>
        <fullName evidence="6">Transferase, Chloramphenicol acetyltransferase-like domain protein</fullName>
    </recommendedName>
</protein>
<evidence type="ECO:0000313" key="5">
    <source>
        <dbReference type="Proteomes" id="UP001408789"/>
    </source>
</evidence>
<organism evidence="4 5">
    <name type="scientific">Deinandra increscens subsp. villosa</name>
    <dbReference type="NCBI Taxonomy" id="3103831"/>
    <lineage>
        <taxon>Eukaryota</taxon>
        <taxon>Viridiplantae</taxon>
        <taxon>Streptophyta</taxon>
        <taxon>Embryophyta</taxon>
        <taxon>Tracheophyta</taxon>
        <taxon>Spermatophyta</taxon>
        <taxon>Magnoliopsida</taxon>
        <taxon>eudicotyledons</taxon>
        <taxon>Gunneridae</taxon>
        <taxon>Pentapetalae</taxon>
        <taxon>asterids</taxon>
        <taxon>campanulids</taxon>
        <taxon>Asterales</taxon>
        <taxon>Asteraceae</taxon>
        <taxon>Asteroideae</taxon>
        <taxon>Heliantheae alliance</taxon>
        <taxon>Madieae</taxon>
        <taxon>Madiinae</taxon>
        <taxon>Deinandra</taxon>
    </lineage>
</organism>
<dbReference type="PANTHER" id="PTHR31623:SF92">
    <property type="entry name" value="VINORINE SYNTHASE"/>
    <property type="match status" value="1"/>
</dbReference>
<dbReference type="Pfam" id="PF02458">
    <property type="entry name" value="Transferase"/>
    <property type="match status" value="1"/>
</dbReference>
<evidence type="ECO:0000313" key="4">
    <source>
        <dbReference type="EMBL" id="KAK9077870.1"/>
    </source>
</evidence>
<keyword evidence="3" id="KW-0012">Acyltransferase</keyword>
<accession>A0AAP0DRA2</accession>
<proteinExistence type="inferred from homology"/>
<evidence type="ECO:0008006" key="6">
    <source>
        <dbReference type="Google" id="ProtNLM"/>
    </source>
</evidence>
<name>A0AAP0DRA2_9ASTR</name>
<comment type="similarity">
    <text evidence="1">Belongs to the plant acyltransferase family.</text>
</comment>
<sequence length="426" mass="48164">MNRIMAKLQRFRRIRQLHTIISQETIKPSSPTPPHLKDHKFALIDHFATHIHMPWIFFYKNYKNGDINILKKSLSQCLTQYYPFAGRFLSPSTHHIDCNDQGVEFLEASINTSLDSFILKKEQDKTLDHLIPNGLGCSFEKTSPNMLEVQLNHFTCGGVAVSVSISHKIADGFTMLNLCNHWASVTRGLSPINPSFSNLYISDIIVPEVQNVEETFKTKYANRIFVFPNSKLNELKKKINAMGTTPVNPSRVESLTSLLFKCATTAKSGYFHPSNCLYQIVNLRNKTTITDFPKLVAGNLSPAALAKMADSNQIEVITSLRKEIMKLQGVRDVKELGDFMVKWSLEFNNGCPTYACTSVCRFPFYEVDFGWGKPVRVMFRAANPGNNFVLMDTPCGDGIEATVQLEEDVMATFQHDKELLAYTQDI</sequence>
<dbReference type="Gene3D" id="3.30.559.10">
    <property type="entry name" value="Chloramphenicol acetyltransferase-like domain"/>
    <property type="match status" value="2"/>
</dbReference>
<evidence type="ECO:0000256" key="3">
    <source>
        <dbReference type="ARBA" id="ARBA00023315"/>
    </source>
</evidence>